<dbReference type="Proteomes" id="UP001515480">
    <property type="component" value="Unassembled WGS sequence"/>
</dbReference>
<dbReference type="PROSITE" id="PS51183">
    <property type="entry name" value="JMJN"/>
    <property type="match status" value="1"/>
</dbReference>
<dbReference type="InterPro" id="IPR003347">
    <property type="entry name" value="JmjC_dom"/>
</dbReference>
<evidence type="ECO:0000259" key="9">
    <source>
        <dbReference type="PROSITE" id="PS51011"/>
    </source>
</evidence>
<dbReference type="Gene3D" id="3.30.40.10">
    <property type="entry name" value="Zinc/RING finger domain, C3HC4 (zinc finger)"/>
    <property type="match status" value="2"/>
</dbReference>
<dbReference type="SMART" id="SM00501">
    <property type="entry name" value="BRIGHT"/>
    <property type="match status" value="1"/>
</dbReference>
<evidence type="ECO:0000259" key="8">
    <source>
        <dbReference type="PROSITE" id="PS50016"/>
    </source>
</evidence>
<dbReference type="GO" id="GO:0010468">
    <property type="term" value="P:regulation of gene expression"/>
    <property type="evidence" value="ECO:0007669"/>
    <property type="project" value="TreeGrafter"/>
</dbReference>
<dbReference type="Pfam" id="PF08429">
    <property type="entry name" value="PLU-1"/>
    <property type="match status" value="2"/>
</dbReference>
<dbReference type="InterPro" id="IPR001606">
    <property type="entry name" value="ARID_dom"/>
</dbReference>
<feature type="compositionally biased region" description="Basic and acidic residues" evidence="7">
    <location>
        <begin position="356"/>
        <end position="366"/>
    </location>
</feature>
<feature type="domain" description="JmjC" evidence="11">
    <location>
        <begin position="503"/>
        <end position="669"/>
    </location>
</feature>
<dbReference type="GO" id="GO:0000785">
    <property type="term" value="C:chromatin"/>
    <property type="evidence" value="ECO:0007669"/>
    <property type="project" value="TreeGrafter"/>
</dbReference>
<dbReference type="GO" id="GO:0003677">
    <property type="term" value="F:DNA binding"/>
    <property type="evidence" value="ECO:0007669"/>
    <property type="project" value="InterPro"/>
</dbReference>
<feature type="domain" description="PHD-type" evidence="8">
    <location>
        <begin position="1671"/>
        <end position="1725"/>
    </location>
</feature>
<evidence type="ECO:0000256" key="5">
    <source>
        <dbReference type="ARBA" id="ARBA00023242"/>
    </source>
</evidence>
<evidence type="ECO:0000256" key="2">
    <source>
        <dbReference type="ARBA" id="ARBA00022723"/>
    </source>
</evidence>
<evidence type="ECO:0000256" key="6">
    <source>
        <dbReference type="PROSITE-ProRule" id="PRU00146"/>
    </source>
</evidence>
<dbReference type="InterPro" id="IPR013637">
    <property type="entry name" value="Lys_sp_deMease-like_dom"/>
</dbReference>
<evidence type="ECO:0000259" key="11">
    <source>
        <dbReference type="PROSITE" id="PS51184"/>
    </source>
</evidence>
<evidence type="ECO:0000256" key="1">
    <source>
        <dbReference type="ARBA" id="ARBA00004123"/>
    </source>
</evidence>
<dbReference type="InterPro" id="IPR019787">
    <property type="entry name" value="Znf_PHD-finger"/>
</dbReference>
<dbReference type="EMBL" id="JBGBPQ010000004">
    <property type="protein sequence ID" value="KAL1525920.1"/>
    <property type="molecule type" value="Genomic_DNA"/>
</dbReference>
<comment type="subcellular location">
    <subcellularLocation>
        <location evidence="1">Nucleus</location>
    </subcellularLocation>
</comment>
<dbReference type="PROSITE" id="PS51011">
    <property type="entry name" value="ARID"/>
    <property type="match status" value="1"/>
</dbReference>
<accession>A0AB34JW44</accession>
<dbReference type="GO" id="GO:0032452">
    <property type="term" value="F:histone demethylase activity"/>
    <property type="evidence" value="ECO:0007669"/>
    <property type="project" value="TreeGrafter"/>
</dbReference>
<evidence type="ECO:0000313" key="13">
    <source>
        <dbReference type="Proteomes" id="UP001515480"/>
    </source>
</evidence>
<dbReference type="PROSITE" id="PS01359">
    <property type="entry name" value="ZF_PHD_1"/>
    <property type="match status" value="2"/>
</dbReference>
<dbReference type="SMART" id="SM00249">
    <property type="entry name" value="PHD"/>
    <property type="match status" value="2"/>
</dbReference>
<dbReference type="InterPro" id="IPR036431">
    <property type="entry name" value="ARID_dom_sf"/>
</dbReference>
<evidence type="ECO:0000256" key="4">
    <source>
        <dbReference type="ARBA" id="ARBA00022833"/>
    </source>
</evidence>
<feature type="compositionally biased region" description="Acidic residues" evidence="7">
    <location>
        <begin position="1309"/>
        <end position="1327"/>
    </location>
</feature>
<feature type="region of interest" description="Disordered" evidence="7">
    <location>
        <begin position="292"/>
        <end position="409"/>
    </location>
</feature>
<evidence type="ECO:0000256" key="7">
    <source>
        <dbReference type="SAM" id="MobiDB-lite"/>
    </source>
</evidence>
<feature type="compositionally biased region" description="Basic and acidic residues" evidence="7">
    <location>
        <begin position="1336"/>
        <end position="1350"/>
    </location>
</feature>
<organism evidence="12 13">
    <name type="scientific">Prymnesium parvum</name>
    <name type="common">Toxic golden alga</name>
    <dbReference type="NCBI Taxonomy" id="97485"/>
    <lineage>
        <taxon>Eukaryota</taxon>
        <taxon>Haptista</taxon>
        <taxon>Haptophyta</taxon>
        <taxon>Prymnesiophyceae</taxon>
        <taxon>Prymnesiales</taxon>
        <taxon>Prymnesiaceae</taxon>
        <taxon>Prymnesium</taxon>
    </lineage>
</organism>
<keyword evidence="5" id="KW-0539">Nucleus</keyword>
<dbReference type="GO" id="GO:0008270">
    <property type="term" value="F:zinc ion binding"/>
    <property type="evidence" value="ECO:0007669"/>
    <property type="project" value="UniProtKB-KW"/>
</dbReference>
<evidence type="ECO:0000313" key="12">
    <source>
        <dbReference type="EMBL" id="KAL1525920.1"/>
    </source>
</evidence>
<feature type="domain" description="ARID" evidence="9">
    <location>
        <begin position="67"/>
        <end position="154"/>
    </location>
</feature>
<keyword evidence="13" id="KW-1185">Reference proteome</keyword>
<dbReference type="PANTHER" id="PTHR10694">
    <property type="entry name" value="LYSINE-SPECIFIC DEMETHYLASE"/>
    <property type="match status" value="1"/>
</dbReference>
<dbReference type="SMART" id="SM00558">
    <property type="entry name" value="JmjC"/>
    <property type="match status" value="1"/>
</dbReference>
<name>A0AB34JW44_PRYPA</name>
<feature type="domain" description="JmjN" evidence="10">
    <location>
        <begin position="9"/>
        <end position="50"/>
    </location>
</feature>
<feature type="compositionally biased region" description="Basic and acidic residues" evidence="7">
    <location>
        <begin position="1375"/>
        <end position="1397"/>
    </location>
</feature>
<dbReference type="Pfam" id="PF02373">
    <property type="entry name" value="JmjC"/>
    <property type="match status" value="1"/>
</dbReference>
<feature type="compositionally biased region" description="Acidic residues" evidence="7">
    <location>
        <begin position="329"/>
        <end position="339"/>
    </location>
</feature>
<dbReference type="InterPro" id="IPR003349">
    <property type="entry name" value="JmjN"/>
</dbReference>
<evidence type="ECO:0008006" key="14">
    <source>
        <dbReference type="Google" id="ProtNLM"/>
    </source>
</evidence>
<protein>
    <recommendedName>
        <fullName evidence="14">[Histone H3]-trimethyl-L-lysine(4) demethylase</fullName>
    </recommendedName>
</protein>
<dbReference type="InterPro" id="IPR013083">
    <property type="entry name" value="Znf_RING/FYVE/PHD"/>
</dbReference>
<feature type="domain" description="PHD-type" evidence="8">
    <location>
        <begin position="1135"/>
        <end position="1189"/>
    </location>
</feature>
<dbReference type="Gene3D" id="2.60.120.650">
    <property type="entry name" value="Cupin"/>
    <property type="match status" value="1"/>
</dbReference>
<proteinExistence type="predicted"/>
<comment type="caution">
    <text evidence="12">The sequence shown here is derived from an EMBL/GenBank/DDBJ whole genome shotgun (WGS) entry which is preliminary data.</text>
</comment>
<dbReference type="Gene3D" id="1.10.150.60">
    <property type="entry name" value="ARID DNA-binding domain"/>
    <property type="match status" value="1"/>
</dbReference>
<keyword evidence="3 6" id="KW-0863">Zinc-finger</keyword>
<reference evidence="12 13" key="1">
    <citation type="journal article" date="2024" name="Science">
        <title>Giant polyketide synthase enzymes in the biosynthesis of giant marine polyether toxins.</title>
        <authorList>
            <person name="Fallon T.R."/>
            <person name="Shende V.V."/>
            <person name="Wierzbicki I.H."/>
            <person name="Pendleton A.L."/>
            <person name="Watervoot N.F."/>
            <person name="Auber R.P."/>
            <person name="Gonzalez D.J."/>
            <person name="Wisecaver J.H."/>
            <person name="Moore B.S."/>
        </authorList>
    </citation>
    <scope>NUCLEOTIDE SEQUENCE [LARGE SCALE GENOMIC DNA]</scope>
    <source>
        <strain evidence="12 13">12B1</strain>
    </source>
</reference>
<dbReference type="SMART" id="SM00545">
    <property type="entry name" value="JmjN"/>
    <property type="match status" value="1"/>
</dbReference>
<sequence>MPLDGIVDAPILRPSSAEWQDPFAYIRSVSVLVEQYGIARIIPPPDWDPPFALDASGTQLSTTARRLSDHAECDAHRARFLRAIAETHDAEPPPLGRQLDLYQLYTLVAARGGHDAVCADKGWAELAAQLKLRDAPQLRAYYQKWLLPYEKKHGAPRPNSDAPPLFGEADGGGSPNSLALQVLDLVERIPWPAIRPPHAACDWSLLRPCLLALMQKQSLRGAGGGLRAIAQAVAALEAALDDSALSERWARQARSRWRAELHGASSVAQLRRLVGTLEENIRWGSVHEAACEAEGDEAEVKKRKRDRARTSQPAGKAKKARVSPQLEAGADEANEEEKEEEKGEAHEEGGDEGVEEEKNPPEEKVARRTRHAMMQETMQQPAASAPSRREESDGSDEDAEGPPHEEGEVRTVDAFAQIAAQYKANYFAAAFKGKKGGRPGMVAPDVEVPPEKVEAEFWQLTHAAGRGERSRQMDVTYSAVATSHGAGGGFARWDEPHAAREEPYVSHAWNVHNIPRQPGCVLSHLDRDDQAVLTPKLVFGMLFSCSGWHTHRHFLHELSYLHSGAPRTWYATSGADLAAVERAMRAEASAAAFRLHDDACTLPLLLSPAAMATHHVQVSRLLQQPREFVLTLPAAFHATVGHGFHCAEEVAFASIDWLPWGKRAAAMHAALRVPPRLPFEEVILRSAAKDETVRGAVLLHKELDELLEELNAALAAPPHLAAELTPCDAAAPPPACAVCHQPAVLAFSSCACTPAACLRHPPSCGCARTLSLRHSPASLAALLAALQRRLARRQQWLDEAAAALSSRPSRAAVDELLDEARVMGLADEACERLARRAADAAAWEAQYAELRLSRGHFTLPHARALLKAGGALQLAVPAVDALQGALDATEEWQGRADALLARARPNGAWAIAGAASREEVEHLLSLPQAEWLRLPQAAELRNELDRLALVEQIAKILSTSRVPLSEVKAVLEDATKLSLDHLADVVELQQRHAVASKWGQRANLALKRRTALAALESLLAEADPLSVHSAQAEEVRERIAEAQDWSARAREAIERRSDVETVRALMEQGEQLNVTVPEEDTIREMVNAADWWIKRASGAFLKRGCPAALLDVVQDDPRDLVDEAAPGSSSVGASGLACLYCTGNDTATLNRFMIGCDGCRRWYHGPCVGVGKAEADAMEDYVCPLCAEAKGAAYAFPPAPAPKYTRRPRLRQVTSLLTEAGEIGIEMPEVARIWTLQAAAEEWQARAEAVLEGEWKDPAEVEALAREGEACEVEPEALAPLRKLRGQLAAWLASAASVLRGEVEVDVPLTEEEVEAEELADEEEENEEGRSGAAGEETRKSSQKPSEKGEAGGSGEASDEEGRAAGSKEGSLGGEEEREKDKEARRERPPRRGEKARPRVAPNSVAGLRLLIGEARELGIACAELEGLRDMAARARRWRVGARAALNDTAEVDEAQLDALLGELSQLPLRLQARALLQRKLKKKRWLLCRRAQLAAALSGVPPLDYLRTAVEEAAELGLDGVEEVVAAASRVEEAEEWQAQAEEALAAEANIHVLKELRDDAARLGVRLPLLDAVGQRIEDSQDWGKRATAALCGAVTLEQLAHLLRQAERAAVPLAQRAALIERKAAAEWWQGRAAALFLKAGCTVSLCEALQGDGLFPLLGDDGEWCATLGCAYCTGEDPAATSQFMIGCDACGRWYHGPCVGVPKAEAETTAEYLCPACAAAKGKEYAFGAPPHLKRTRRPALRVVRALLGEAAELQIDMAEARLLGAAREAAEAWEARAAAHVAQMEAGGAALDATRRLVDDGDALEVVPQLFPSLQRHVMLRREWSEAVDELHAPPHEARRGSAVHTAPWDALECAAALGEQAALLRVPPDASARLAAALAAAPRWRDEARAALRAPRLPAGVPALLGRSEVHVSPEYEMLKLALVRHEMLPSLDGVAAEPATADDDALLHAHDEVL</sequence>
<dbReference type="PROSITE" id="PS50016">
    <property type="entry name" value="ZF_PHD_2"/>
    <property type="match status" value="2"/>
</dbReference>
<dbReference type="SUPFAM" id="SSF46774">
    <property type="entry name" value="ARID-like"/>
    <property type="match status" value="1"/>
</dbReference>
<gene>
    <name evidence="12" type="ORF">AB1Y20_020746</name>
</gene>
<dbReference type="CDD" id="cd16100">
    <property type="entry name" value="ARID"/>
    <property type="match status" value="1"/>
</dbReference>
<dbReference type="SUPFAM" id="SSF57903">
    <property type="entry name" value="FYVE/PHD zinc finger"/>
    <property type="match status" value="2"/>
</dbReference>
<evidence type="ECO:0000259" key="10">
    <source>
        <dbReference type="PROSITE" id="PS51183"/>
    </source>
</evidence>
<dbReference type="Pfam" id="PF00628">
    <property type="entry name" value="PHD"/>
    <property type="match status" value="2"/>
</dbReference>
<dbReference type="GO" id="GO:0005634">
    <property type="term" value="C:nucleus"/>
    <property type="evidence" value="ECO:0007669"/>
    <property type="project" value="UniProtKB-SubCell"/>
</dbReference>
<feature type="region of interest" description="Disordered" evidence="7">
    <location>
        <begin position="1309"/>
        <end position="1400"/>
    </location>
</feature>
<evidence type="ECO:0000256" key="3">
    <source>
        <dbReference type="ARBA" id="ARBA00022771"/>
    </source>
</evidence>
<dbReference type="Pfam" id="PF01388">
    <property type="entry name" value="ARID"/>
    <property type="match status" value="1"/>
</dbReference>
<dbReference type="Pfam" id="PF02375">
    <property type="entry name" value="JmjN"/>
    <property type="match status" value="1"/>
</dbReference>
<dbReference type="InterPro" id="IPR011011">
    <property type="entry name" value="Znf_FYVE_PHD"/>
</dbReference>
<dbReference type="InterPro" id="IPR019786">
    <property type="entry name" value="Zinc_finger_PHD-type_CS"/>
</dbReference>
<dbReference type="PROSITE" id="PS51184">
    <property type="entry name" value="JMJC"/>
    <property type="match status" value="1"/>
</dbReference>
<dbReference type="SMART" id="SM01014">
    <property type="entry name" value="ARID"/>
    <property type="match status" value="1"/>
</dbReference>
<keyword evidence="2" id="KW-0479">Metal-binding</keyword>
<keyword evidence="4" id="KW-0862">Zinc</keyword>
<dbReference type="InterPro" id="IPR001965">
    <property type="entry name" value="Znf_PHD"/>
</dbReference>